<dbReference type="EMBL" id="LGGH01000144">
    <property type="protein sequence ID" value="KUK66974.1"/>
    <property type="molecule type" value="Genomic_DNA"/>
</dbReference>
<dbReference type="Pfam" id="PF02566">
    <property type="entry name" value="OsmC"/>
    <property type="match status" value="1"/>
</dbReference>
<dbReference type="InterPro" id="IPR003718">
    <property type="entry name" value="OsmC/Ohr_fam"/>
</dbReference>
<accession>A0A101I6V7</accession>
<organism evidence="3 5">
    <name type="scientific">Mesotoga infera</name>
    <dbReference type="NCBI Taxonomy" id="1236046"/>
    <lineage>
        <taxon>Bacteria</taxon>
        <taxon>Thermotogati</taxon>
        <taxon>Thermotogota</taxon>
        <taxon>Thermotogae</taxon>
        <taxon>Kosmotogales</taxon>
        <taxon>Kosmotogaceae</taxon>
        <taxon>Mesotoga</taxon>
    </lineage>
</organism>
<evidence type="ECO:0000313" key="3">
    <source>
        <dbReference type="EMBL" id="KUK89584.1"/>
    </source>
</evidence>
<dbReference type="InterPro" id="IPR036102">
    <property type="entry name" value="OsmC/Ohrsf"/>
</dbReference>
<dbReference type="InterPro" id="IPR015946">
    <property type="entry name" value="KH_dom-like_a/b"/>
</dbReference>
<dbReference type="Proteomes" id="UP000055014">
    <property type="component" value="Unassembled WGS sequence"/>
</dbReference>
<evidence type="ECO:0000313" key="5">
    <source>
        <dbReference type="Proteomes" id="UP000055014"/>
    </source>
</evidence>
<name>A0A101I6V7_9BACT</name>
<gene>
    <name evidence="1" type="ORF">DIT26_02800</name>
    <name evidence="2" type="ORF">XD86_0954</name>
    <name evidence="3" type="ORF">XE02_0941</name>
</gene>
<evidence type="ECO:0000313" key="6">
    <source>
        <dbReference type="Proteomes" id="UP000264215"/>
    </source>
</evidence>
<proteinExistence type="predicted"/>
<sequence length="140" mass="15552">MEYSAKRIGKMAFYAKTPSGHDIHMDAKEASGGDGSAPSPMETVLAALMGCTSMDVVSILSKMKVSDYEYSISANYEYAKEHPKVFTSIELVYHFSGKNLPKDKIEKAVNLSQERYCSVSAMLKNSVDITMRIEYEGEEN</sequence>
<reference evidence="3" key="1">
    <citation type="journal article" date="2015" name="MBio">
        <title>Genome-resolved metagenomic analysis reveals roles for candidate phyla and other microbial community members in biogeochemical transformations in oil reservoirs.</title>
        <authorList>
            <person name="Hu P."/>
            <person name="Tom L."/>
            <person name="Singh A."/>
            <person name="Thomas B.C."/>
            <person name="Baker B.J."/>
            <person name="Piceno Y.M."/>
            <person name="Andersen G.L."/>
            <person name="Banfield J.F."/>
        </authorList>
    </citation>
    <scope>NUCLEOTIDE SEQUENCE [LARGE SCALE GENOMIC DNA]</scope>
    <source>
        <strain evidence="2">46_47</strain>
        <strain evidence="3">46_70</strain>
    </source>
</reference>
<dbReference type="Gene3D" id="2.20.25.10">
    <property type="match status" value="1"/>
</dbReference>
<evidence type="ECO:0000313" key="1">
    <source>
        <dbReference type="EMBL" id="HCO69506.1"/>
    </source>
</evidence>
<reference evidence="4 5" key="2">
    <citation type="journal article" date="2015" name="MBio">
        <title>Genome-Resolved Metagenomic Analysis Reveals Roles for Candidate Phyla and Other Microbial Community Members in Biogeochemical Transformations in Oil Reservoirs.</title>
        <authorList>
            <person name="Hu P."/>
            <person name="Tom L."/>
            <person name="Singh A."/>
            <person name="Thomas B.C."/>
            <person name="Baker B.J."/>
            <person name="Piceno Y.M."/>
            <person name="Andersen G.L."/>
            <person name="Banfield J.F."/>
        </authorList>
    </citation>
    <scope>NUCLEOTIDE SEQUENCE [LARGE SCALE GENOMIC DNA]</scope>
</reference>
<comment type="caution">
    <text evidence="3">The sequence shown here is derived from an EMBL/GenBank/DDBJ whole genome shotgun (WGS) entry which is preliminary data.</text>
</comment>
<dbReference type="Proteomes" id="UP000054260">
    <property type="component" value="Unassembled WGS sequence"/>
</dbReference>
<dbReference type="Proteomes" id="UP000264215">
    <property type="component" value="Unassembled WGS sequence"/>
</dbReference>
<dbReference type="PATRIC" id="fig|1236046.5.peg.668"/>
<dbReference type="SUPFAM" id="SSF82784">
    <property type="entry name" value="OsmC-like"/>
    <property type="match status" value="1"/>
</dbReference>
<evidence type="ECO:0000313" key="4">
    <source>
        <dbReference type="Proteomes" id="UP000054260"/>
    </source>
</evidence>
<dbReference type="EMBL" id="LGGW01000080">
    <property type="protein sequence ID" value="KUK89584.1"/>
    <property type="molecule type" value="Genomic_DNA"/>
</dbReference>
<protein>
    <submittedName>
        <fullName evidence="3">OsmC family protein</fullName>
    </submittedName>
    <submittedName>
        <fullName evidence="1">Osmotically inducible protein C</fullName>
    </submittedName>
</protein>
<dbReference type="Gene3D" id="3.30.300.20">
    <property type="match status" value="1"/>
</dbReference>
<dbReference type="EMBL" id="DQBS01000069">
    <property type="protein sequence ID" value="HCO69506.1"/>
    <property type="molecule type" value="Genomic_DNA"/>
</dbReference>
<reference evidence="1 6" key="3">
    <citation type="journal article" date="2018" name="Nat. Biotechnol.">
        <title>A standardized bacterial taxonomy based on genome phylogeny substantially revises the tree of life.</title>
        <authorList>
            <person name="Parks D.H."/>
            <person name="Chuvochina M."/>
            <person name="Waite D.W."/>
            <person name="Rinke C."/>
            <person name="Skarshewski A."/>
            <person name="Chaumeil P.A."/>
            <person name="Hugenholtz P."/>
        </authorList>
    </citation>
    <scope>NUCLEOTIDE SEQUENCE [LARGE SCALE GENOMIC DNA]</scope>
    <source>
        <strain evidence="1">UBA9905</strain>
    </source>
</reference>
<dbReference type="PANTHER" id="PTHR34352:SF1">
    <property type="entry name" value="PROTEIN YHFA"/>
    <property type="match status" value="1"/>
</dbReference>
<evidence type="ECO:0000313" key="2">
    <source>
        <dbReference type="EMBL" id="KUK66974.1"/>
    </source>
</evidence>
<dbReference type="PANTHER" id="PTHR34352">
    <property type="entry name" value="PROTEIN YHFA"/>
    <property type="match status" value="1"/>
</dbReference>
<dbReference type="AlphaFoldDB" id="A0A101I6V7"/>